<dbReference type="Proteomes" id="UP000008063">
    <property type="component" value="Unassembled WGS sequence"/>
</dbReference>
<dbReference type="AlphaFoldDB" id="F8QGP9"/>
<evidence type="ECO:0000313" key="2">
    <source>
        <dbReference type="EMBL" id="EGN92482.1"/>
    </source>
</evidence>
<dbReference type="OrthoDB" id="5392716at2759"/>
<dbReference type="Pfam" id="PF24764">
    <property type="entry name" value="rva_4"/>
    <property type="match status" value="1"/>
</dbReference>
<reference evidence="3" key="1">
    <citation type="journal article" date="2011" name="Science">
        <title>The plant cell wall-decomposing machinery underlies the functional diversity of forest fungi.</title>
        <authorList>
            <person name="Eastwood D.C."/>
            <person name="Floudas D."/>
            <person name="Binder M."/>
            <person name="Majcherczyk A."/>
            <person name="Schneider P."/>
            <person name="Aerts A."/>
            <person name="Asiegbu F.O."/>
            <person name="Baker S.E."/>
            <person name="Barry K."/>
            <person name="Bendiksby M."/>
            <person name="Blumentritt M."/>
            <person name="Coutinho P.M."/>
            <person name="Cullen D."/>
            <person name="de Vries R.P."/>
            <person name="Gathman A."/>
            <person name="Goodell B."/>
            <person name="Henrissat B."/>
            <person name="Ihrmark K."/>
            <person name="Kauserud H."/>
            <person name="Kohler A."/>
            <person name="LaButti K."/>
            <person name="Lapidus A."/>
            <person name="Lavin J.L."/>
            <person name="Lee Y.-H."/>
            <person name="Lindquist E."/>
            <person name="Lilly W."/>
            <person name="Lucas S."/>
            <person name="Morin E."/>
            <person name="Murat C."/>
            <person name="Oguiza J.A."/>
            <person name="Park J."/>
            <person name="Pisabarro A.G."/>
            <person name="Riley R."/>
            <person name="Rosling A."/>
            <person name="Salamov A."/>
            <person name="Schmidt O."/>
            <person name="Schmutz J."/>
            <person name="Skrede I."/>
            <person name="Stenlid J."/>
            <person name="Wiebenga A."/>
            <person name="Xie X."/>
            <person name="Kuees U."/>
            <person name="Hibbett D.S."/>
            <person name="Hoffmeister D."/>
            <person name="Hoegberg N."/>
            <person name="Martin F."/>
            <person name="Grigoriev I.V."/>
            <person name="Watkinson S.C."/>
        </authorList>
    </citation>
    <scope>NUCLEOTIDE SEQUENCE [LARGE SCALE GENOMIC DNA]</scope>
    <source>
        <strain evidence="3">strain S7.3</strain>
    </source>
</reference>
<evidence type="ECO:0000259" key="1">
    <source>
        <dbReference type="Pfam" id="PF24764"/>
    </source>
</evidence>
<dbReference type="PANTHER" id="PTHR46177:SF1">
    <property type="entry name" value="INTEGRASE CATALYTIC DOMAIN-CONTAINING PROTEIN"/>
    <property type="match status" value="1"/>
</dbReference>
<feature type="domain" description="Integrase core" evidence="1">
    <location>
        <begin position="47"/>
        <end position="220"/>
    </location>
</feature>
<accession>F8QGP9</accession>
<dbReference type="eggNOG" id="ENOG502S5U5">
    <property type="taxonomic scope" value="Eukaryota"/>
</dbReference>
<dbReference type="HOGENOM" id="CLU_039761_0_1_1"/>
<proteinExistence type="predicted"/>
<gene>
    <name evidence="2" type="ORF">SERLA73DRAFT_127433</name>
</gene>
<dbReference type="EMBL" id="GL945503">
    <property type="protein sequence ID" value="EGN92482.1"/>
    <property type="molecule type" value="Genomic_DNA"/>
</dbReference>
<dbReference type="PANTHER" id="PTHR46177">
    <property type="entry name" value="INTEGRASE CATALYTIC DOMAIN-CONTAINING PROTEIN"/>
    <property type="match status" value="1"/>
</dbReference>
<dbReference type="InParanoid" id="F8QGP9"/>
<name>F8QGP9_SERL3</name>
<evidence type="ECO:0000313" key="3">
    <source>
        <dbReference type="Proteomes" id="UP000008063"/>
    </source>
</evidence>
<sequence>MSKDPARCQGPDLIKEGIAFDCGIHLSRDFITSEMRCHDPGGFELCPHHEWSRDGHDKLTNIGFPTWGVRDKWSGKWLGLSVVPNNRLKDAIAYFYLSTIESVGGMPLQMTTDCGSETTQVFGLANALREEFTPQYSTETLPPHCFLHSVKNIVIERGWLRFHLQWGANAKIWWEAGEGIYNSTDQKHYKLGQWLWSTFIQCKLNHLRERLNNHPTRFDAAKKLPSGVSPNIAIALANEYGGKICLLPVDLAVICRLKESIGGEDLIQFVSTEFANHAESVFGTLGIDKITSDNIWHIFTKMLPLLYQ</sequence>
<protein>
    <recommendedName>
        <fullName evidence="1">Integrase core domain-containing protein</fullName>
    </recommendedName>
</protein>
<keyword evidence="3" id="KW-1185">Reference proteome</keyword>
<dbReference type="STRING" id="936435.F8QGP9"/>
<dbReference type="InterPro" id="IPR058913">
    <property type="entry name" value="Integrase_dom_put"/>
</dbReference>
<organism evidence="3">
    <name type="scientific">Serpula lacrymans var. lacrymans (strain S7.3)</name>
    <name type="common">Dry rot fungus</name>
    <dbReference type="NCBI Taxonomy" id="936435"/>
    <lineage>
        <taxon>Eukaryota</taxon>
        <taxon>Fungi</taxon>
        <taxon>Dikarya</taxon>
        <taxon>Basidiomycota</taxon>
        <taxon>Agaricomycotina</taxon>
        <taxon>Agaricomycetes</taxon>
        <taxon>Agaricomycetidae</taxon>
        <taxon>Boletales</taxon>
        <taxon>Coniophorineae</taxon>
        <taxon>Serpulaceae</taxon>
        <taxon>Serpula</taxon>
    </lineage>
</organism>
<dbReference type="OMA" id="NIWHIFT"/>